<comment type="similarity">
    <text evidence="2">Belongs to the peptidase S1 family. CLIP subfamily.</text>
</comment>
<dbReference type="GO" id="GO:0004252">
    <property type="term" value="F:serine-type endopeptidase activity"/>
    <property type="evidence" value="ECO:0007669"/>
    <property type="project" value="InterPro"/>
</dbReference>
<feature type="domain" description="Peptidase S1" evidence="3">
    <location>
        <begin position="198"/>
        <end position="429"/>
    </location>
</feature>
<keyword evidence="5" id="KW-1185">Reference proteome</keyword>
<accession>A0AAN9AGH3</accession>
<dbReference type="PROSITE" id="PS50240">
    <property type="entry name" value="TRYPSIN_DOM"/>
    <property type="match status" value="1"/>
</dbReference>
<dbReference type="AlphaFoldDB" id="A0AAN9AGH3"/>
<evidence type="ECO:0000313" key="5">
    <source>
        <dbReference type="Proteomes" id="UP001381693"/>
    </source>
</evidence>
<dbReference type="GO" id="GO:0006508">
    <property type="term" value="P:proteolysis"/>
    <property type="evidence" value="ECO:0007669"/>
    <property type="project" value="InterPro"/>
</dbReference>
<protein>
    <recommendedName>
        <fullName evidence="3">Peptidase S1 domain-containing protein</fullName>
    </recommendedName>
</protein>
<reference evidence="4 5" key="1">
    <citation type="submission" date="2023-11" db="EMBL/GenBank/DDBJ databases">
        <title>Halocaridina rubra genome assembly.</title>
        <authorList>
            <person name="Smith C."/>
        </authorList>
    </citation>
    <scope>NUCLEOTIDE SEQUENCE [LARGE SCALE GENOMIC DNA]</scope>
    <source>
        <strain evidence="4">EP-1</strain>
        <tissue evidence="4">Whole</tissue>
    </source>
</reference>
<dbReference type="EMBL" id="JAXCGZ010000193">
    <property type="protein sequence ID" value="KAK7086436.1"/>
    <property type="molecule type" value="Genomic_DNA"/>
</dbReference>
<dbReference type="InterPro" id="IPR043504">
    <property type="entry name" value="Peptidase_S1_PA_chymotrypsin"/>
</dbReference>
<dbReference type="InterPro" id="IPR001254">
    <property type="entry name" value="Trypsin_dom"/>
</dbReference>
<dbReference type="PANTHER" id="PTHR24256">
    <property type="entry name" value="TRYPTASE-RELATED"/>
    <property type="match status" value="1"/>
</dbReference>
<evidence type="ECO:0000313" key="4">
    <source>
        <dbReference type="EMBL" id="KAK7086436.1"/>
    </source>
</evidence>
<evidence type="ECO:0000259" key="3">
    <source>
        <dbReference type="PROSITE" id="PS50240"/>
    </source>
</evidence>
<dbReference type="Proteomes" id="UP001381693">
    <property type="component" value="Unassembled WGS sequence"/>
</dbReference>
<evidence type="ECO:0000256" key="2">
    <source>
        <dbReference type="ARBA" id="ARBA00024195"/>
    </source>
</evidence>
<gene>
    <name evidence="4" type="ORF">SK128_011941</name>
</gene>
<dbReference type="Pfam" id="PF00089">
    <property type="entry name" value="Trypsin"/>
    <property type="match status" value="2"/>
</dbReference>
<dbReference type="SMART" id="SM00020">
    <property type="entry name" value="Tryp_SPc"/>
    <property type="match status" value="1"/>
</dbReference>
<evidence type="ECO:0000256" key="1">
    <source>
        <dbReference type="ARBA" id="ARBA00023157"/>
    </source>
</evidence>
<dbReference type="InterPro" id="IPR051487">
    <property type="entry name" value="Ser/Thr_Proteases_Immune/Dev"/>
</dbReference>
<keyword evidence="1" id="KW-1015">Disulfide bond</keyword>
<name>A0AAN9AGH3_HALRR</name>
<dbReference type="Gene3D" id="2.40.10.10">
    <property type="entry name" value="Trypsin-like serine proteases"/>
    <property type="match status" value="2"/>
</dbReference>
<comment type="caution">
    <text evidence="4">The sequence shown here is derived from an EMBL/GenBank/DDBJ whole genome shotgun (WGS) entry which is preliminary data.</text>
</comment>
<sequence length="429" mass="47156">MTLISQLIAPRYISARLICSDVIPGHSVGQRRDTVYKVGEKLLSEYTDDGKQSKGLGLLRLEQPVTFNDFVQPICLPNNQDGGSTSLLQAINLESSGNIVQKSVKPVPGTSSTCDTTNHISSSYKEKNLVDMCATSSICRSEPYSTVLLRGDPSNGRYSIQGIGGIIQYPCLSELEVYTDVSRHTKWIQENLIPSYDVRGSLETNQCGRRAVGEGEQFPFLASLGRMQNGVFEMTCGGVIIDNSWIMTEAACILDTYITHATIGINSANERTVPISTRKHHPNYDPSTREGNVGLLQLEQPVIFDDDVQPICLPKSSEIPRDSMIAASILSATQDRGMTHSFRIANYVPQSQCNPMGAIEHRLHRDTICASSDIVCTAGTRMILLRRDPLTAHLSVEGMGGSNKYPCLTGIMSYTRIIPYMNWINARGN</sequence>
<dbReference type="SUPFAM" id="SSF50494">
    <property type="entry name" value="Trypsin-like serine proteases"/>
    <property type="match status" value="2"/>
</dbReference>
<proteinExistence type="inferred from homology"/>
<dbReference type="InterPro" id="IPR009003">
    <property type="entry name" value="Peptidase_S1_PA"/>
</dbReference>
<organism evidence="4 5">
    <name type="scientific">Halocaridina rubra</name>
    <name type="common">Hawaiian red shrimp</name>
    <dbReference type="NCBI Taxonomy" id="373956"/>
    <lineage>
        <taxon>Eukaryota</taxon>
        <taxon>Metazoa</taxon>
        <taxon>Ecdysozoa</taxon>
        <taxon>Arthropoda</taxon>
        <taxon>Crustacea</taxon>
        <taxon>Multicrustacea</taxon>
        <taxon>Malacostraca</taxon>
        <taxon>Eumalacostraca</taxon>
        <taxon>Eucarida</taxon>
        <taxon>Decapoda</taxon>
        <taxon>Pleocyemata</taxon>
        <taxon>Caridea</taxon>
        <taxon>Atyoidea</taxon>
        <taxon>Atyidae</taxon>
        <taxon>Halocaridina</taxon>
    </lineage>
</organism>